<keyword evidence="4" id="KW-1185">Reference proteome</keyword>
<dbReference type="GeneID" id="19970749"/>
<evidence type="ECO:0000259" key="2">
    <source>
        <dbReference type="PROSITE" id="PS50097"/>
    </source>
</evidence>
<dbReference type="PROSITE" id="PS50097">
    <property type="entry name" value="BTB"/>
    <property type="match status" value="1"/>
</dbReference>
<dbReference type="CDD" id="cd18186">
    <property type="entry name" value="BTB_POZ_ZBTB_KLHL-like"/>
    <property type="match status" value="1"/>
</dbReference>
<dbReference type="RefSeq" id="XP_008715983.1">
    <property type="nucleotide sequence ID" value="XM_008717761.1"/>
</dbReference>
<organism evidence="3 4">
    <name type="scientific">Cyphellophora europaea (strain CBS 101466)</name>
    <name type="common">Phialophora europaea</name>
    <dbReference type="NCBI Taxonomy" id="1220924"/>
    <lineage>
        <taxon>Eukaryota</taxon>
        <taxon>Fungi</taxon>
        <taxon>Dikarya</taxon>
        <taxon>Ascomycota</taxon>
        <taxon>Pezizomycotina</taxon>
        <taxon>Eurotiomycetes</taxon>
        <taxon>Chaetothyriomycetidae</taxon>
        <taxon>Chaetothyriales</taxon>
        <taxon>Cyphellophoraceae</taxon>
        <taxon>Cyphellophora</taxon>
    </lineage>
</organism>
<dbReference type="HOGENOM" id="CLU_743979_0_0_1"/>
<dbReference type="PANTHER" id="PTHR47843:SF5">
    <property type="entry name" value="BTB_POZ DOMAIN PROTEIN"/>
    <property type="match status" value="1"/>
</dbReference>
<protein>
    <recommendedName>
        <fullName evidence="2">BTB domain-containing protein</fullName>
    </recommendedName>
</protein>
<feature type="region of interest" description="Disordered" evidence="1">
    <location>
        <begin position="121"/>
        <end position="166"/>
    </location>
</feature>
<dbReference type="Pfam" id="PF00651">
    <property type="entry name" value="BTB"/>
    <property type="match status" value="1"/>
</dbReference>
<proteinExistence type="predicted"/>
<gene>
    <name evidence="3" type="ORF">HMPREF1541_03410</name>
</gene>
<evidence type="ECO:0000313" key="3">
    <source>
        <dbReference type="EMBL" id="ETN41474.1"/>
    </source>
</evidence>
<dbReference type="InterPro" id="IPR000210">
    <property type="entry name" value="BTB/POZ_dom"/>
</dbReference>
<accession>W2S0L3</accession>
<name>W2S0L3_CYPE1</name>
<evidence type="ECO:0000256" key="1">
    <source>
        <dbReference type="SAM" id="MobiDB-lite"/>
    </source>
</evidence>
<dbReference type="VEuPathDB" id="FungiDB:HMPREF1541_03410"/>
<dbReference type="EMBL" id="KB822719">
    <property type="protein sequence ID" value="ETN41474.1"/>
    <property type="molecule type" value="Genomic_DNA"/>
</dbReference>
<reference evidence="3 4" key="1">
    <citation type="submission" date="2013-03" db="EMBL/GenBank/DDBJ databases">
        <title>The Genome Sequence of Phialophora europaea CBS 101466.</title>
        <authorList>
            <consortium name="The Broad Institute Genomics Platform"/>
            <person name="Cuomo C."/>
            <person name="de Hoog S."/>
            <person name="Gorbushina A."/>
            <person name="Walker B."/>
            <person name="Young S.K."/>
            <person name="Zeng Q."/>
            <person name="Gargeya S."/>
            <person name="Fitzgerald M."/>
            <person name="Haas B."/>
            <person name="Abouelleil A."/>
            <person name="Allen A.W."/>
            <person name="Alvarado L."/>
            <person name="Arachchi H.M."/>
            <person name="Berlin A.M."/>
            <person name="Chapman S.B."/>
            <person name="Gainer-Dewar J."/>
            <person name="Goldberg J."/>
            <person name="Griggs A."/>
            <person name="Gujja S."/>
            <person name="Hansen M."/>
            <person name="Howarth C."/>
            <person name="Imamovic A."/>
            <person name="Ireland A."/>
            <person name="Larimer J."/>
            <person name="McCowan C."/>
            <person name="Murphy C."/>
            <person name="Pearson M."/>
            <person name="Poon T.W."/>
            <person name="Priest M."/>
            <person name="Roberts A."/>
            <person name="Saif S."/>
            <person name="Shea T."/>
            <person name="Sisk P."/>
            <person name="Sykes S."/>
            <person name="Wortman J."/>
            <person name="Nusbaum C."/>
            <person name="Birren B."/>
        </authorList>
    </citation>
    <scope>NUCLEOTIDE SEQUENCE [LARGE SCALE GENOMIC DNA]</scope>
    <source>
        <strain evidence="3 4">CBS 101466</strain>
    </source>
</reference>
<dbReference type="SUPFAM" id="SSF54695">
    <property type="entry name" value="POZ domain"/>
    <property type="match status" value="1"/>
</dbReference>
<dbReference type="PANTHER" id="PTHR47843">
    <property type="entry name" value="BTB DOMAIN-CONTAINING PROTEIN-RELATED"/>
    <property type="match status" value="1"/>
</dbReference>
<feature type="compositionally biased region" description="Polar residues" evidence="1">
    <location>
        <begin position="145"/>
        <end position="159"/>
    </location>
</feature>
<sequence length="372" mass="41047">MDVTSGREMVEATNSERSLRFLHSQQFADVTVTCHSHTWKCHKVKLAERSDFFCAAICGRFVEAQNSIIDLPDDEPCIAARVIQHIYTGSYPNKLSNEFGTLFENVKDLYTIIENEHVDKDGQGGSGSLAAPQTKKRKIDPSKASDATLNTNSANTEKSGSVAEPMTDSAASNVWTALDLSIALYAAAFKFGVKPLQEQAGAAFRKNLLEEFSSGSTAAMQLHAQKIVQAVYDNTMGTERMIRNKLLHFCLSQEDASPAQIDQSTINDMIARIPEFAAEMAMCCLSSPSWYCRNCQSRQKVLIRPCRCGKRSKVCNDIKCKKQYVQDSICGACGTPGVVAPAGFWSDVGWVYKARSTWEIVSWKEAWTGDSS</sequence>
<dbReference type="InParanoid" id="W2S0L3"/>
<dbReference type="Gene3D" id="3.30.710.10">
    <property type="entry name" value="Potassium Channel Kv1.1, Chain A"/>
    <property type="match status" value="1"/>
</dbReference>
<dbReference type="Proteomes" id="UP000030752">
    <property type="component" value="Unassembled WGS sequence"/>
</dbReference>
<evidence type="ECO:0000313" key="4">
    <source>
        <dbReference type="Proteomes" id="UP000030752"/>
    </source>
</evidence>
<dbReference type="STRING" id="1220924.W2S0L3"/>
<dbReference type="AlphaFoldDB" id="W2S0L3"/>
<dbReference type="OrthoDB" id="6359816at2759"/>
<dbReference type="InterPro" id="IPR011333">
    <property type="entry name" value="SKP1/BTB/POZ_sf"/>
</dbReference>
<feature type="domain" description="BTB" evidence="2">
    <location>
        <begin position="28"/>
        <end position="89"/>
    </location>
</feature>